<keyword evidence="1 3" id="KW-0812">Transmembrane</keyword>
<reference evidence="3" key="1">
    <citation type="journal article" date="2019" name="MBio">
        <title>Virus Genomes from Deep Sea Sediments Expand the Ocean Megavirome and Support Independent Origins of Viral Gigantism.</title>
        <authorList>
            <person name="Backstrom D."/>
            <person name="Yutin N."/>
            <person name="Jorgensen S.L."/>
            <person name="Dharamshi J."/>
            <person name="Homa F."/>
            <person name="Zaremba-Niedwiedzka K."/>
            <person name="Spang A."/>
            <person name="Wolf Y.I."/>
            <person name="Koonin E.V."/>
            <person name="Ettema T.J."/>
        </authorList>
    </citation>
    <scope>NUCLEOTIDE SEQUENCE</scope>
</reference>
<dbReference type="Pfam" id="PF19175">
    <property type="entry name" value="DUF5857"/>
    <property type="match status" value="1"/>
</dbReference>
<accession>A0A481ZAN5</accession>
<gene>
    <name evidence="3" type="ORF">LCPAC403_01170</name>
</gene>
<dbReference type="InterPro" id="IPR043875">
    <property type="entry name" value="DUF5857"/>
</dbReference>
<dbReference type="EMBL" id="MK500588">
    <property type="protein sequence ID" value="QBK92983.1"/>
    <property type="molecule type" value="Genomic_DNA"/>
</dbReference>
<keyword evidence="1" id="KW-0472">Membrane</keyword>
<proteinExistence type="predicted"/>
<organism evidence="3">
    <name type="scientific">Pithovirus LCPAC403</name>
    <dbReference type="NCBI Taxonomy" id="2506596"/>
    <lineage>
        <taxon>Viruses</taxon>
        <taxon>Pithoviruses</taxon>
    </lineage>
</organism>
<evidence type="ECO:0000313" key="3">
    <source>
        <dbReference type="EMBL" id="QBK92983.1"/>
    </source>
</evidence>
<keyword evidence="1" id="KW-1133">Transmembrane helix</keyword>
<evidence type="ECO:0000256" key="1">
    <source>
        <dbReference type="SAM" id="Phobius"/>
    </source>
</evidence>
<evidence type="ECO:0000259" key="2">
    <source>
        <dbReference type="Pfam" id="PF19175"/>
    </source>
</evidence>
<name>A0A481ZAN5_9VIRU</name>
<protein>
    <submittedName>
        <fullName evidence="3">Transmembrane protein</fullName>
    </submittedName>
</protein>
<feature type="domain" description="DUF5857" evidence="2">
    <location>
        <begin position="248"/>
        <end position="396"/>
    </location>
</feature>
<feature type="transmembrane region" description="Helical" evidence="1">
    <location>
        <begin position="439"/>
        <end position="460"/>
    </location>
</feature>
<sequence>MGNAQQKKIDLNQVCSSNYDPNYELPGFCTLVTKDGIRDTFCKKIGKDSGEWVFGRRGGGCQYNDCNETNQLSGCNGSCCGFSGRKDLCKRTSFKASPFECCVQDFDNVKTAGLCFITNSDKNVDTCNPNYRSLAGDRGALQLNGSTSGQSCREMLFDFCTILDASRWSGVDSICVRAIDRNLFGDNTKRLSISSGIPVTDSSDFTSASGITWSNSVIDQLTKNIYANDQALGVQPGSTFSSDFESVILKACLTAPGICTDALTNTVCVNESETSLAFNPFRVPYCGCYLNDASYAQYINEFQITKSCSPPCNRGGNIGLVEVDGATLITCKQSVCIIDNVNVSITNAQAQIGNVTFNQTCQACGSGDDSICQCIITDETIIASGTINNINISQNCGSVENVCSDATGNLTNCETGEPLTRPPDVPVDTTTDFTTNHTMIIIAVVITIILILAILIEIIVKNRK</sequence>